<feature type="domain" description="CdaR GGDEF-like" evidence="4">
    <location>
        <begin position="183"/>
        <end position="303"/>
    </location>
</feature>
<proteinExistence type="inferred from homology"/>
<protein>
    <submittedName>
        <fullName evidence="5">DNA-binding PucR family transcriptional regulator</fullName>
    </submittedName>
</protein>
<dbReference type="InterPro" id="IPR051448">
    <property type="entry name" value="CdaR-like_regulators"/>
</dbReference>
<dbReference type="AlphaFoldDB" id="A0A318HA14"/>
<feature type="domain" description="PucR C-terminal helix-turn-helix" evidence="2">
    <location>
        <begin position="357"/>
        <end position="412"/>
    </location>
</feature>
<dbReference type="OrthoDB" id="3663486at2"/>
<comment type="similarity">
    <text evidence="1">Belongs to the CdaR family.</text>
</comment>
<dbReference type="Pfam" id="PF17853">
    <property type="entry name" value="GGDEF_2"/>
    <property type="match status" value="1"/>
</dbReference>
<dbReference type="Gene3D" id="1.10.10.2840">
    <property type="entry name" value="PucR C-terminal helix-turn-helix domain"/>
    <property type="match status" value="1"/>
</dbReference>
<comment type="caution">
    <text evidence="5">The sequence shown here is derived from an EMBL/GenBank/DDBJ whole genome shotgun (WGS) entry which is preliminary data.</text>
</comment>
<dbReference type="GO" id="GO:0003677">
    <property type="term" value="F:DNA binding"/>
    <property type="evidence" value="ECO:0007669"/>
    <property type="project" value="UniProtKB-KW"/>
</dbReference>
<accession>A0A318HA14</accession>
<name>A0A318HA14_9MYCO</name>
<dbReference type="EMBL" id="QJJU01000020">
    <property type="protein sequence ID" value="PXX04269.1"/>
    <property type="molecule type" value="Genomic_DNA"/>
</dbReference>
<dbReference type="Pfam" id="PF14361">
    <property type="entry name" value="RsbRD_N"/>
    <property type="match status" value="1"/>
</dbReference>
<dbReference type="Proteomes" id="UP000247781">
    <property type="component" value="Unassembled WGS sequence"/>
</dbReference>
<reference evidence="5 6" key="2">
    <citation type="submission" date="2018-06" db="EMBL/GenBank/DDBJ databases">
        <title>Sequencing of bacterial isolates from soil warming experiment in Harvard Forest, Massachusetts, USA.</title>
        <authorList>
            <person name="Deangelis K.PhD."/>
        </authorList>
    </citation>
    <scope>NUCLEOTIDE SEQUENCE [LARGE SCALE GENOMIC DNA]</scope>
    <source>
        <strain evidence="5 6">GAS496</strain>
    </source>
</reference>
<sequence length="425" mass="46375">MAKAGHADTAVVGRCAAEIVGRLDLRMAELTGAMHQMLVTEIAELRGDAQLLQLLRDSIDGNVATVFSAIRHGIPIEKVELPTAAVEHARRLAQRGTTVNALVRAYRLGHKALLDAVLVEIGLSDLDPQLSLAVFRQISEVTFGYIDWITQQVVSTYQDEHDRWMENRNSLRAMRVRELLDGADLDIDEVATSIRYPLRRTHIAIVAWRDEDDGGDDLASMERFVDQLADSAGARESSLHISVDRLTGWAWIPVQAEATPTAVTRIRACAEARPDAPWIAAGDPLPGVEGFRRSHEQAQEAHAVAIAAGSNAQRVTASSDHGLSAAALLNSNLGAARVWVAEVLGPLASCTENDERLRETLGVFLRAGGSFKAAAEELHLHTNSIKYRVQRAIDRRGRPISDGRLDVEIALLLCHWYGNAVLADA</sequence>
<organism evidence="5 6">
    <name type="scientific">Mycolicibacterium moriokaense</name>
    <dbReference type="NCBI Taxonomy" id="39691"/>
    <lineage>
        <taxon>Bacteria</taxon>
        <taxon>Bacillati</taxon>
        <taxon>Actinomycetota</taxon>
        <taxon>Actinomycetes</taxon>
        <taxon>Mycobacteriales</taxon>
        <taxon>Mycobacteriaceae</taxon>
        <taxon>Mycolicibacterium</taxon>
    </lineage>
</organism>
<dbReference type="RefSeq" id="WP_110318675.1">
    <property type="nucleotide sequence ID" value="NZ_QJJU01000020.1"/>
</dbReference>
<dbReference type="PANTHER" id="PTHR33744">
    <property type="entry name" value="CARBOHYDRATE DIACID REGULATOR"/>
    <property type="match status" value="1"/>
</dbReference>
<dbReference type="Pfam" id="PF13556">
    <property type="entry name" value="HTH_30"/>
    <property type="match status" value="1"/>
</dbReference>
<dbReference type="InterPro" id="IPR041522">
    <property type="entry name" value="CdaR_GGDEF"/>
</dbReference>
<feature type="domain" description="RsbT co-antagonist protein RsbRD N-terminal" evidence="3">
    <location>
        <begin position="29"/>
        <end position="172"/>
    </location>
</feature>
<keyword evidence="6" id="KW-1185">Reference proteome</keyword>
<evidence type="ECO:0000259" key="3">
    <source>
        <dbReference type="Pfam" id="PF14361"/>
    </source>
</evidence>
<evidence type="ECO:0000259" key="4">
    <source>
        <dbReference type="Pfam" id="PF17853"/>
    </source>
</evidence>
<evidence type="ECO:0000259" key="2">
    <source>
        <dbReference type="Pfam" id="PF13556"/>
    </source>
</evidence>
<dbReference type="PANTHER" id="PTHR33744:SF1">
    <property type="entry name" value="DNA-BINDING TRANSCRIPTIONAL ACTIVATOR ADER"/>
    <property type="match status" value="1"/>
</dbReference>
<evidence type="ECO:0000256" key="1">
    <source>
        <dbReference type="ARBA" id="ARBA00006754"/>
    </source>
</evidence>
<evidence type="ECO:0000313" key="6">
    <source>
        <dbReference type="Proteomes" id="UP000247781"/>
    </source>
</evidence>
<dbReference type="InterPro" id="IPR042070">
    <property type="entry name" value="PucR_C-HTH_sf"/>
</dbReference>
<keyword evidence="5" id="KW-0238">DNA-binding</keyword>
<reference evidence="6" key="1">
    <citation type="submission" date="2018-05" db="EMBL/GenBank/DDBJ databases">
        <authorList>
            <person name="Deangelis K."/>
            <person name="Huntemann M."/>
            <person name="Clum A."/>
            <person name="Pillay M."/>
            <person name="Palaniappan K."/>
            <person name="Varghese N."/>
            <person name="Mikhailova N."/>
            <person name="Stamatis D."/>
            <person name="Reddy T."/>
            <person name="Daum C."/>
            <person name="Shapiro N."/>
            <person name="Ivanova N."/>
            <person name="Kyrpides N."/>
            <person name="Woyke T."/>
        </authorList>
    </citation>
    <scope>NUCLEOTIDE SEQUENCE [LARGE SCALE GENOMIC DNA]</scope>
    <source>
        <strain evidence="6">GAS496</strain>
    </source>
</reference>
<gene>
    <name evidence="5" type="ORF">C8E89_1207</name>
</gene>
<dbReference type="InterPro" id="IPR025736">
    <property type="entry name" value="PucR_C-HTH_dom"/>
</dbReference>
<evidence type="ECO:0000313" key="5">
    <source>
        <dbReference type="EMBL" id="PXX04269.1"/>
    </source>
</evidence>
<dbReference type="InterPro" id="IPR025751">
    <property type="entry name" value="RsbRD_N_dom"/>
</dbReference>